<dbReference type="AlphaFoldDB" id="A0A318TTK0"/>
<name>A0A318TTK0_9BACL</name>
<dbReference type="EMBL" id="QJTJ01000003">
    <property type="protein sequence ID" value="PYF07974.1"/>
    <property type="molecule type" value="Genomic_DNA"/>
</dbReference>
<keyword evidence="1" id="KW-1133">Transmembrane helix</keyword>
<keyword evidence="3" id="KW-1185">Reference proteome</keyword>
<sequence>MDKRRFKFVIPSMVVVAVGATLMLRNYFQEVSTRDGVMLVVIATLFSGMIAYILFPHDEEEKPDPKPVNTKKKTSK</sequence>
<dbReference type="Proteomes" id="UP000247416">
    <property type="component" value="Unassembled WGS sequence"/>
</dbReference>
<evidence type="ECO:0000313" key="2">
    <source>
        <dbReference type="EMBL" id="PYF07974.1"/>
    </source>
</evidence>
<feature type="transmembrane region" description="Helical" evidence="1">
    <location>
        <begin position="6"/>
        <end position="24"/>
    </location>
</feature>
<evidence type="ECO:0000313" key="3">
    <source>
        <dbReference type="Proteomes" id="UP000247416"/>
    </source>
</evidence>
<gene>
    <name evidence="2" type="ORF">BJ095_103142</name>
</gene>
<evidence type="ECO:0000256" key="1">
    <source>
        <dbReference type="SAM" id="Phobius"/>
    </source>
</evidence>
<feature type="transmembrane region" description="Helical" evidence="1">
    <location>
        <begin position="36"/>
        <end position="55"/>
    </location>
</feature>
<protein>
    <submittedName>
        <fullName evidence="2">Uncharacterized protein</fullName>
    </submittedName>
</protein>
<organism evidence="2 3">
    <name type="scientific">Ureibacillus chungkukjangi</name>
    <dbReference type="NCBI Taxonomy" id="1202712"/>
    <lineage>
        <taxon>Bacteria</taxon>
        <taxon>Bacillati</taxon>
        <taxon>Bacillota</taxon>
        <taxon>Bacilli</taxon>
        <taxon>Bacillales</taxon>
        <taxon>Caryophanaceae</taxon>
        <taxon>Ureibacillus</taxon>
    </lineage>
</organism>
<dbReference type="RefSeq" id="WP_107932233.1">
    <property type="nucleotide sequence ID" value="NZ_JAMAWO010000004.1"/>
</dbReference>
<accession>A0A318TTK0</accession>
<keyword evidence="1" id="KW-0812">Transmembrane</keyword>
<comment type="caution">
    <text evidence="2">The sequence shown here is derived from an EMBL/GenBank/DDBJ whole genome shotgun (WGS) entry which is preliminary data.</text>
</comment>
<proteinExistence type="predicted"/>
<reference evidence="2 3" key="1">
    <citation type="submission" date="2018-06" db="EMBL/GenBank/DDBJ databases">
        <title>Genomic Encyclopedia of Archaeal and Bacterial Type Strains, Phase II (KMG-II): from individual species to whole genera.</title>
        <authorList>
            <person name="Goeker M."/>
        </authorList>
    </citation>
    <scope>NUCLEOTIDE SEQUENCE [LARGE SCALE GENOMIC DNA]</scope>
    <source>
        <strain evidence="2 3">KACC 16626</strain>
    </source>
</reference>
<keyword evidence="1" id="KW-0472">Membrane</keyword>